<keyword evidence="1" id="KW-1133">Transmembrane helix</keyword>
<dbReference type="Pfam" id="PF05753">
    <property type="entry name" value="TRAP_beta"/>
    <property type="match status" value="1"/>
</dbReference>
<keyword evidence="4" id="KW-1185">Reference proteome</keyword>
<evidence type="ECO:0000313" key="4">
    <source>
        <dbReference type="Proteomes" id="UP001470230"/>
    </source>
</evidence>
<dbReference type="Proteomes" id="UP001470230">
    <property type="component" value="Unassembled WGS sequence"/>
</dbReference>
<feature type="chain" id="PRO_5045752236" evidence="2">
    <location>
        <begin position="22"/>
        <end position="182"/>
    </location>
</feature>
<evidence type="ECO:0000256" key="1">
    <source>
        <dbReference type="SAM" id="Phobius"/>
    </source>
</evidence>
<keyword evidence="1" id="KW-0472">Membrane</keyword>
<dbReference type="PANTHER" id="PTHR12861:SF3">
    <property type="entry name" value="TRANSLOCON-ASSOCIATED PROTEIN SUBUNIT BETA"/>
    <property type="match status" value="1"/>
</dbReference>
<dbReference type="EMBL" id="JAPFFF010000001">
    <property type="protein sequence ID" value="KAK8899361.1"/>
    <property type="molecule type" value="Genomic_DNA"/>
</dbReference>
<feature type="transmembrane region" description="Helical" evidence="1">
    <location>
        <begin position="147"/>
        <end position="168"/>
    </location>
</feature>
<evidence type="ECO:0000313" key="3">
    <source>
        <dbReference type="EMBL" id="KAK8899361.1"/>
    </source>
</evidence>
<gene>
    <name evidence="3" type="ORF">M9Y10_001675</name>
</gene>
<keyword evidence="1" id="KW-0812">Transmembrane</keyword>
<sequence>MKNNKAIMLLISFFLASFAQCSPFIVFDKKIIESDGKVNDPVHVLYRIFNLGDSPATELRIDDSGIPLEQWDFPPSANELRWNSIGPGENITHIFEVKPLTSGSLRMGSSRLRYHADGQNKIALSTQVFWFDAKSTRSIGAKGNIQGYLLVVGVAAASVFLPLLIWLFTRTTKATAQKTKTN</sequence>
<dbReference type="PANTHER" id="PTHR12861">
    <property type="entry name" value="TRANSLOCON-ASSOCIATED PROTEIN, BETA SUBUNIT PRECURSOR TRAP-BETA SIGNAL SEQUENCE RECEPTOR BETA SUBUNIT"/>
    <property type="match status" value="1"/>
</dbReference>
<organism evidence="3 4">
    <name type="scientific">Tritrichomonas musculus</name>
    <dbReference type="NCBI Taxonomy" id="1915356"/>
    <lineage>
        <taxon>Eukaryota</taxon>
        <taxon>Metamonada</taxon>
        <taxon>Parabasalia</taxon>
        <taxon>Tritrichomonadida</taxon>
        <taxon>Tritrichomonadidae</taxon>
        <taxon>Tritrichomonas</taxon>
    </lineage>
</organism>
<accession>A0ABR2L8P4</accession>
<keyword evidence="2" id="KW-0732">Signal</keyword>
<proteinExistence type="predicted"/>
<comment type="caution">
    <text evidence="3">The sequence shown here is derived from an EMBL/GenBank/DDBJ whole genome shotgun (WGS) entry which is preliminary data.</text>
</comment>
<name>A0ABR2L8P4_9EUKA</name>
<reference evidence="3 4" key="1">
    <citation type="submission" date="2024-04" db="EMBL/GenBank/DDBJ databases">
        <title>Tritrichomonas musculus Genome.</title>
        <authorList>
            <person name="Alves-Ferreira E."/>
            <person name="Grigg M."/>
            <person name="Lorenzi H."/>
            <person name="Galac M."/>
        </authorList>
    </citation>
    <scope>NUCLEOTIDE SEQUENCE [LARGE SCALE GENOMIC DNA]</scope>
    <source>
        <strain evidence="3 4">EAF2021</strain>
    </source>
</reference>
<feature type="signal peptide" evidence="2">
    <location>
        <begin position="1"/>
        <end position="21"/>
    </location>
</feature>
<protein>
    <submittedName>
        <fullName evidence="3">SWI/SNF and RSC complex subunit Ssr2</fullName>
    </submittedName>
</protein>
<evidence type="ECO:0000256" key="2">
    <source>
        <dbReference type="SAM" id="SignalP"/>
    </source>
</evidence>